<accession>A0A183F3X8</accession>
<organism evidence="2 3">
    <name type="scientific">Heligmosomoides polygyrus</name>
    <name type="common">Parasitic roundworm</name>
    <dbReference type="NCBI Taxonomy" id="6339"/>
    <lineage>
        <taxon>Eukaryota</taxon>
        <taxon>Metazoa</taxon>
        <taxon>Ecdysozoa</taxon>
        <taxon>Nematoda</taxon>
        <taxon>Chromadorea</taxon>
        <taxon>Rhabditida</taxon>
        <taxon>Rhabditina</taxon>
        <taxon>Rhabditomorpha</taxon>
        <taxon>Strongyloidea</taxon>
        <taxon>Heligmosomidae</taxon>
        <taxon>Heligmosomoides</taxon>
    </lineage>
</organism>
<dbReference type="OrthoDB" id="5848880at2759"/>
<proteinExistence type="predicted"/>
<dbReference type="Proteomes" id="UP000050761">
    <property type="component" value="Unassembled WGS sequence"/>
</dbReference>
<keyword evidence="2" id="KW-1185">Reference proteome</keyword>
<name>A0A183F3X8_HELPZ</name>
<dbReference type="WBParaSite" id="HPBE_0000087001-mRNA-1">
    <property type="protein sequence ID" value="HPBE_0000087001-mRNA-1"/>
    <property type="gene ID" value="HPBE_0000087001"/>
</dbReference>
<protein>
    <submittedName>
        <fullName evidence="1 3">Uncharacterized protein</fullName>
    </submittedName>
</protein>
<gene>
    <name evidence="1" type="ORF">HPBE_LOCUS871</name>
</gene>
<evidence type="ECO:0000313" key="1">
    <source>
        <dbReference type="EMBL" id="VDO19253.1"/>
    </source>
</evidence>
<accession>A0A3P7UEP3</accession>
<dbReference type="Pfam" id="PF10853">
    <property type="entry name" value="DUF2650"/>
    <property type="match status" value="1"/>
</dbReference>
<dbReference type="AlphaFoldDB" id="A0A183F3X8"/>
<dbReference type="EMBL" id="UZAH01000789">
    <property type="protein sequence ID" value="VDO19253.1"/>
    <property type="molecule type" value="Genomic_DNA"/>
</dbReference>
<reference evidence="3" key="2">
    <citation type="submission" date="2019-09" db="UniProtKB">
        <authorList>
            <consortium name="WormBaseParasite"/>
        </authorList>
    </citation>
    <scope>IDENTIFICATION</scope>
</reference>
<sequence>MQKILLYRVCRELRSKTPSRTHLACYSELQNRIRIEGCDLVLDQTVCFSCPRDSFLHYYSCCDDNPYQCCFHFETWAIENGRLSVCECVFVCTEVLKECVGRKYGEGGRAGCSCHELSTVEVVDRRPCSDDMSPMSRKVGAGWKEVPPTSFNMRPGLEKLSARWVNGCLGSEDVSPMSHQGRSG</sequence>
<reference evidence="1 2" key="1">
    <citation type="submission" date="2018-11" db="EMBL/GenBank/DDBJ databases">
        <authorList>
            <consortium name="Pathogen Informatics"/>
        </authorList>
    </citation>
    <scope>NUCLEOTIDE SEQUENCE [LARGE SCALE GENOMIC DNA]</scope>
</reference>
<evidence type="ECO:0000313" key="3">
    <source>
        <dbReference type="WBParaSite" id="HPBE_0000087001-mRNA-1"/>
    </source>
</evidence>
<dbReference type="InterPro" id="IPR022559">
    <property type="entry name" value="SUP-1-like"/>
</dbReference>
<evidence type="ECO:0000313" key="2">
    <source>
        <dbReference type="Proteomes" id="UP000050761"/>
    </source>
</evidence>